<keyword evidence="2" id="KW-1185">Reference proteome</keyword>
<organism evidence="1 2">
    <name type="scientific">Molorchus minor</name>
    <dbReference type="NCBI Taxonomy" id="1323400"/>
    <lineage>
        <taxon>Eukaryota</taxon>
        <taxon>Metazoa</taxon>
        <taxon>Ecdysozoa</taxon>
        <taxon>Arthropoda</taxon>
        <taxon>Hexapoda</taxon>
        <taxon>Insecta</taxon>
        <taxon>Pterygota</taxon>
        <taxon>Neoptera</taxon>
        <taxon>Endopterygota</taxon>
        <taxon>Coleoptera</taxon>
        <taxon>Polyphaga</taxon>
        <taxon>Cucujiformia</taxon>
        <taxon>Chrysomeloidea</taxon>
        <taxon>Cerambycidae</taxon>
        <taxon>Lamiinae</taxon>
        <taxon>Monochamini</taxon>
        <taxon>Molorchus</taxon>
    </lineage>
</organism>
<evidence type="ECO:0000313" key="1">
    <source>
        <dbReference type="EMBL" id="KAJ8985833.1"/>
    </source>
</evidence>
<evidence type="ECO:0000313" key="2">
    <source>
        <dbReference type="Proteomes" id="UP001162164"/>
    </source>
</evidence>
<dbReference type="Proteomes" id="UP001162164">
    <property type="component" value="Unassembled WGS sequence"/>
</dbReference>
<accession>A0ABQ9K5I8</accession>
<name>A0ABQ9K5I8_9CUCU</name>
<dbReference type="EMBL" id="JAPWTJ010000007">
    <property type="protein sequence ID" value="KAJ8985833.1"/>
    <property type="molecule type" value="Genomic_DNA"/>
</dbReference>
<reference evidence="1" key="1">
    <citation type="journal article" date="2023" name="Insect Mol. Biol.">
        <title>Genome sequencing provides insights into the evolution of gene families encoding plant cell wall-degrading enzymes in longhorned beetles.</title>
        <authorList>
            <person name="Shin N.R."/>
            <person name="Okamura Y."/>
            <person name="Kirsch R."/>
            <person name="Pauchet Y."/>
        </authorList>
    </citation>
    <scope>NUCLEOTIDE SEQUENCE</scope>
    <source>
        <strain evidence="1">MMC_N1</strain>
    </source>
</reference>
<gene>
    <name evidence="1" type="ORF">NQ317_012074</name>
</gene>
<comment type="caution">
    <text evidence="1">The sequence shown here is derived from an EMBL/GenBank/DDBJ whole genome shotgun (WGS) entry which is preliminary data.</text>
</comment>
<sequence>MTFKCVTTWNSSTKLLLVYCIALFICLIQCDSNQKNIKLFKMQRAEQLDVIKKFRKNFQQ</sequence>
<protein>
    <submittedName>
        <fullName evidence="1">Uncharacterized protein</fullName>
    </submittedName>
</protein>
<proteinExistence type="predicted"/>